<evidence type="ECO:0000259" key="3">
    <source>
        <dbReference type="Pfam" id="PF19278"/>
    </source>
</evidence>
<feature type="domain" description="Acetophenone carboxylase-like C-terminal" evidence="3">
    <location>
        <begin position="271"/>
        <end position="435"/>
    </location>
</feature>
<organism evidence="4 5">
    <name type="scientific">Lasius niger</name>
    <name type="common">Black garden ant</name>
    <dbReference type="NCBI Taxonomy" id="67767"/>
    <lineage>
        <taxon>Eukaryota</taxon>
        <taxon>Metazoa</taxon>
        <taxon>Ecdysozoa</taxon>
        <taxon>Arthropoda</taxon>
        <taxon>Hexapoda</taxon>
        <taxon>Insecta</taxon>
        <taxon>Pterygota</taxon>
        <taxon>Neoptera</taxon>
        <taxon>Endopterygota</taxon>
        <taxon>Hymenoptera</taxon>
        <taxon>Apocrita</taxon>
        <taxon>Aculeata</taxon>
        <taxon>Formicoidea</taxon>
        <taxon>Formicidae</taxon>
        <taxon>Formicinae</taxon>
        <taxon>Lasius</taxon>
        <taxon>Lasius</taxon>
    </lineage>
</organism>
<protein>
    <submittedName>
        <fullName evidence="4">5-oxoprolinase-like isoform x3 protein</fullName>
    </submittedName>
</protein>
<dbReference type="InterPro" id="IPR049517">
    <property type="entry name" value="ACX-like_C"/>
</dbReference>
<dbReference type="InterPro" id="IPR045079">
    <property type="entry name" value="Oxoprolinase-like"/>
</dbReference>
<dbReference type="InterPro" id="IPR003692">
    <property type="entry name" value="Hydantoinase_B"/>
</dbReference>
<dbReference type="Proteomes" id="UP000036403">
    <property type="component" value="Unassembled WGS sequence"/>
</dbReference>
<dbReference type="InterPro" id="IPR002821">
    <property type="entry name" value="Hydantoinase_A"/>
</dbReference>
<dbReference type="PANTHER" id="PTHR11365">
    <property type="entry name" value="5-OXOPROLINASE RELATED"/>
    <property type="match status" value="1"/>
</dbReference>
<sequence>MQSDGGLTPMDSFNGSRAILSGPAGGVVGYAMTTYGKETDLPVIGFDMGGTSTDVSRYGGSYEHVYESTTAGIAIQAPQLDVNTVAAGGGSMLFFRSGLFEVGPESAGAHPGPACYKKGGPLTVTDANLVLGRLLPEYFPQIFGPQENEPLDVSRTLSMFTELTYEINEFLKKNEAMSVDEVAMGFIRVANETMCRPIRALTQAKGYDTSRHVLACFGGAGGQHACAIARSLGISTVFVHKYAGILSAYGMALADVVEETQEPSAEAYEHECFARLDDRLDAMEAKVRSKLRAQGFTDSQIKTESFLHLRYDGTDCALMCTSVNQNSGDTTTRHGDFLTPFLERYKTEFGFTIPERKILVNDVRVRGIGKTEIPEDPVLPPSQASPKAEKTTMVYFEGGYQETSVYQLNSLSPGDILHGPIIIMDSLSTLLVEPDCIAEITCRGDVKITIGKGLRTKVTTDLDTIQLSIFSHRFMSIAEQMGRNVPTPVFFVASRGHHADIGGITPGSMPPHSTSLNQEGAVFKSFLLVHKGIFQEKELTDALMAPGKIPGSSGTRNLSNNISDIKAQIAANQKV</sequence>
<dbReference type="Pfam" id="PF01968">
    <property type="entry name" value="Hydantoinase_A"/>
    <property type="match status" value="1"/>
</dbReference>
<evidence type="ECO:0000313" key="4">
    <source>
        <dbReference type="EMBL" id="KMQ95988.1"/>
    </source>
</evidence>
<dbReference type="Pfam" id="PF02538">
    <property type="entry name" value="Hydantoinase_B"/>
    <property type="match status" value="1"/>
</dbReference>
<accession>A0A0J7L067</accession>
<feature type="domain" description="Hydantoinase A/oxoprolinase" evidence="1">
    <location>
        <begin position="1"/>
        <end position="259"/>
    </location>
</feature>
<proteinExistence type="predicted"/>
<dbReference type="AlphaFoldDB" id="A0A0J7L067"/>
<dbReference type="Pfam" id="PF19278">
    <property type="entry name" value="Hydant_A_C"/>
    <property type="match status" value="1"/>
</dbReference>
<evidence type="ECO:0000259" key="2">
    <source>
        <dbReference type="Pfam" id="PF02538"/>
    </source>
</evidence>
<evidence type="ECO:0000259" key="1">
    <source>
        <dbReference type="Pfam" id="PF01968"/>
    </source>
</evidence>
<dbReference type="PANTHER" id="PTHR11365:SF2">
    <property type="entry name" value="5-OXOPROLINASE"/>
    <property type="match status" value="1"/>
</dbReference>
<feature type="domain" description="Hydantoinase B/oxoprolinase" evidence="2">
    <location>
        <begin position="488"/>
        <end position="574"/>
    </location>
</feature>
<gene>
    <name evidence="4" type="ORF">RF55_3758</name>
</gene>
<name>A0A0J7L067_LASNI</name>
<dbReference type="STRING" id="67767.A0A0J7L067"/>
<dbReference type="EMBL" id="LBMM01001621">
    <property type="protein sequence ID" value="KMQ95988.1"/>
    <property type="molecule type" value="Genomic_DNA"/>
</dbReference>
<evidence type="ECO:0000313" key="5">
    <source>
        <dbReference type="Proteomes" id="UP000036403"/>
    </source>
</evidence>
<dbReference type="GO" id="GO:0005829">
    <property type="term" value="C:cytosol"/>
    <property type="evidence" value="ECO:0007669"/>
    <property type="project" value="TreeGrafter"/>
</dbReference>
<keyword evidence="5" id="KW-1185">Reference proteome</keyword>
<comment type="caution">
    <text evidence="4">The sequence shown here is derived from an EMBL/GenBank/DDBJ whole genome shotgun (WGS) entry which is preliminary data.</text>
</comment>
<dbReference type="PaxDb" id="67767-A0A0J7L067"/>
<dbReference type="GO" id="GO:0017168">
    <property type="term" value="F:5-oxoprolinase (ATP-hydrolyzing) activity"/>
    <property type="evidence" value="ECO:0007669"/>
    <property type="project" value="TreeGrafter"/>
</dbReference>
<dbReference type="GO" id="GO:0006749">
    <property type="term" value="P:glutathione metabolic process"/>
    <property type="evidence" value="ECO:0007669"/>
    <property type="project" value="TreeGrafter"/>
</dbReference>
<reference evidence="4 5" key="1">
    <citation type="submission" date="2015-04" db="EMBL/GenBank/DDBJ databases">
        <title>Lasius niger genome sequencing.</title>
        <authorList>
            <person name="Konorov E.A."/>
            <person name="Nikitin M.A."/>
            <person name="Kirill M.V."/>
            <person name="Chang P."/>
        </authorList>
    </citation>
    <scope>NUCLEOTIDE SEQUENCE [LARGE SCALE GENOMIC DNA]</scope>
    <source>
        <tissue evidence="4">Whole</tissue>
    </source>
</reference>
<dbReference type="OrthoDB" id="3643at2759"/>